<dbReference type="Gene3D" id="3.40.50.2020">
    <property type="match status" value="1"/>
</dbReference>
<gene>
    <name evidence="4" type="ORF">C7382_10130</name>
</gene>
<accession>A0A2U1FSL3</accession>
<dbReference type="InterPro" id="IPR000836">
    <property type="entry name" value="PRTase_dom"/>
</dbReference>
<dbReference type="GO" id="GO:0006178">
    <property type="term" value="P:guanine salvage"/>
    <property type="evidence" value="ECO:0007669"/>
    <property type="project" value="TreeGrafter"/>
</dbReference>
<proteinExistence type="predicted"/>
<organism evidence="4 5">
    <name type="scientific">Porphyromonas loveana</name>
    <dbReference type="NCBI Taxonomy" id="1884669"/>
    <lineage>
        <taxon>Bacteria</taxon>
        <taxon>Pseudomonadati</taxon>
        <taxon>Bacteroidota</taxon>
        <taxon>Bacteroidia</taxon>
        <taxon>Bacteroidales</taxon>
        <taxon>Porphyromonadaceae</taxon>
        <taxon>Porphyromonas</taxon>
    </lineage>
</organism>
<dbReference type="GO" id="GO:0005829">
    <property type="term" value="C:cytosol"/>
    <property type="evidence" value="ECO:0007669"/>
    <property type="project" value="TreeGrafter"/>
</dbReference>
<name>A0A2U1FSL3_9PORP</name>
<dbReference type="GO" id="GO:0032263">
    <property type="term" value="P:GMP salvage"/>
    <property type="evidence" value="ECO:0007669"/>
    <property type="project" value="TreeGrafter"/>
</dbReference>
<protein>
    <submittedName>
        <fullName evidence="4">Hypoxanthine phosphoribosyltransferase</fullName>
    </submittedName>
</protein>
<sequence>MRTVKLKDKEFGLYIPAARIREAIQRMADEIKRDLHQDNPLFVCIMNGSFMFASELMQALDEGYQVDFARYSSYCGTESTFVLREIMPVTADLRDRVVVIVEDLIDTGYTMSCMKAKFLELGAREVRVAVMLSKPSALKCDVTTDYVGMEIENDFIVGHGLDYDDLGRMYPDIYKIKE</sequence>
<keyword evidence="4" id="KW-0808">Transferase</keyword>
<dbReference type="GO" id="GO:0000287">
    <property type="term" value="F:magnesium ion binding"/>
    <property type="evidence" value="ECO:0007669"/>
    <property type="project" value="TreeGrafter"/>
</dbReference>
<evidence type="ECO:0000313" key="4">
    <source>
        <dbReference type="EMBL" id="PVZ15102.1"/>
    </source>
</evidence>
<keyword evidence="4" id="KW-0328">Glycosyltransferase</keyword>
<dbReference type="GeneID" id="94549740"/>
<dbReference type="RefSeq" id="WP_116678292.1">
    <property type="nucleotide sequence ID" value="NZ_JBGYUN010000001.1"/>
</dbReference>
<dbReference type="GO" id="GO:0004422">
    <property type="term" value="F:hypoxanthine phosphoribosyltransferase activity"/>
    <property type="evidence" value="ECO:0007669"/>
    <property type="project" value="TreeGrafter"/>
</dbReference>
<evidence type="ECO:0000313" key="5">
    <source>
        <dbReference type="Proteomes" id="UP000245462"/>
    </source>
</evidence>
<dbReference type="Pfam" id="PF00156">
    <property type="entry name" value="Pribosyltran"/>
    <property type="match status" value="1"/>
</dbReference>
<evidence type="ECO:0000256" key="1">
    <source>
        <dbReference type="ARBA" id="ARBA00048811"/>
    </source>
</evidence>
<dbReference type="EMBL" id="QEKY01000001">
    <property type="protein sequence ID" value="PVZ15102.1"/>
    <property type="molecule type" value="Genomic_DNA"/>
</dbReference>
<dbReference type="Proteomes" id="UP000245462">
    <property type="component" value="Unassembled WGS sequence"/>
</dbReference>
<comment type="catalytic activity">
    <reaction evidence="1">
        <text>GMP + diphosphate = guanine + 5-phospho-alpha-D-ribose 1-diphosphate</text>
        <dbReference type="Rhea" id="RHEA:25424"/>
        <dbReference type="ChEBI" id="CHEBI:16235"/>
        <dbReference type="ChEBI" id="CHEBI:33019"/>
        <dbReference type="ChEBI" id="CHEBI:58017"/>
        <dbReference type="ChEBI" id="CHEBI:58115"/>
        <dbReference type="EC" id="2.4.2.8"/>
    </reaction>
    <physiologicalReaction direction="right-to-left" evidence="1">
        <dbReference type="Rhea" id="RHEA:25426"/>
    </physiologicalReaction>
</comment>
<dbReference type="InterPro" id="IPR029057">
    <property type="entry name" value="PRTase-like"/>
</dbReference>
<dbReference type="OrthoDB" id="9802824at2"/>
<dbReference type="InterPro" id="IPR050408">
    <property type="entry name" value="HGPRT"/>
</dbReference>
<comment type="caution">
    <text evidence="4">The sequence shown here is derived from an EMBL/GenBank/DDBJ whole genome shotgun (WGS) entry which is preliminary data.</text>
</comment>
<evidence type="ECO:0000259" key="3">
    <source>
        <dbReference type="Pfam" id="PF00156"/>
    </source>
</evidence>
<dbReference type="AlphaFoldDB" id="A0A2U1FSL3"/>
<dbReference type="SUPFAM" id="SSF53271">
    <property type="entry name" value="PRTase-like"/>
    <property type="match status" value="1"/>
</dbReference>
<evidence type="ECO:0000256" key="2">
    <source>
        <dbReference type="ARBA" id="ARBA00049402"/>
    </source>
</evidence>
<reference evidence="4 5" key="1">
    <citation type="submission" date="2018-04" db="EMBL/GenBank/DDBJ databases">
        <title>Genomic Encyclopedia of Type Strains, Phase IV (KMG-IV): sequencing the most valuable type-strain genomes for metagenomic binning, comparative biology and taxonomic classification.</title>
        <authorList>
            <person name="Goeker M."/>
        </authorList>
    </citation>
    <scope>NUCLEOTIDE SEQUENCE [LARGE SCALE GENOMIC DNA]</scope>
    <source>
        <strain evidence="4 5">DSM 28520</strain>
    </source>
</reference>
<dbReference type="PANTHER" id="PTHR43340:SF1">
    <property type="entry name" value="HYPOXANTHINE PHOSPHORIBOSYLTRANSFERASE"/>
    <property type="match status" value="1"/>
</dbReference>
<keyword evidence="5" id="KW-1185">Reference proteome</keyword>
<feature type="domain" description="Phosphoribosyltransferase" evidence="3">
    <location>
        <begin position="21"/>
        <end position="163"/>
    </location>
</feature>
<comment type="catalytic activity">
    <reaction evidence="2">
        <text>IMP + diphosphate = hypoxanthine + 5-phospho-alpha-D-ribose 1-diphosphate</text>
        <dbReference type="Rhea" id="RHEA:17973"/>
        <dbReference type="ChEBI" id="CHEBI:17368"/>
        <dbReference type="ChEBI" id="CHEBI:33019"/>
        <dbReference type="ChEBI" id="CHEBI:58017"/>
        <dbReference type="ChEBI" id="CHEBI:58053"/>
        <dbReference type="EC" id="2.4.2.8"/>
    </reaction>
    <physiologicalReaction direction="right-to-left" evidence="2">
        <dbReference type="Rhea" id="RHEA:17975"/>
    </physiologicalReaction>
</comment>
<dbReference type="GO" id="GO:0032264">
    <property type="term" value="P:IMP salvage"/>
    <property type="evidence" value="ECO:0007669"/>
    <property type="project" value="TreeGrafter"/>
</dbReference>
<dbReference type="GO" id="GO:0046100">
    <property type="term" value="P:hypoxanthine metabolic process"/>
    <property type="evidence" value="ECO:0007669"/>
    <property type="project" value="TreeGrafter"/>
</dbReference>
<dbReference type="PANTHER" id="PTHR43340">
    <property type="entry name" value="HYPOXANTHINE-GUANINE PHOSPHORIBOSYLTRANSFERASE"/>
    <property type="match status" value="1"/>
</dbReference>
<dbReference type="CDD" id="cd06223">
    <property type="entry name" value="PRTases_typeI"/>
    <property type="match status" value="1"/>
</dbReference>